<dbReference type="Pfam" id="PF01183">
    <property type="entry name" value="Glyco_hydro_25"/>
    <property type="match status" value="1"/>
</dbReference>
<keyword evidence="8 12" id="KW-0378">Hydrolase</keyword>
<reference evidence="14" key="1">
    <citation type="submission" date="2022-08" db="EMBL/GenBank/DDBJ databases">
        <authorList>
            <person name="Tistechok S."/>
            <person name="Samborskyy M."/>
            <person name="Roman I."/>
        </authorList>
    </citation>
    <scope>NUCLEOTIDE SEQUENCE</scope>
    <source>
        <strain evidence="14">DSM 103496</strain>
    </source>
</reference>
<dbReference type="PANTHER" id="PTHR34135:SF2">
    <property type="entry name" value="LYSOZYME"/>
    <property type="match status" value="1"/>
</dbReference>
<name>A0A9X2VQK2_9PSEU</name>
<comment type="subcellular location">
    <subcellularLocation>
        <location evidence="2">Secreted</location>
    </subcellularLocation>
</comment>
<dbReference type="CDD" id="cd06412">
    <property type="entry name" value="GH25_CH-type"/>
    <property type="match status" value="1"/>
</dbReference>
<gene>
    <name evidence="14" type="ORF">NZH93_28830</name>
</gene>
<dbReference type="AlphaFoldDB" id="A0A9X2VQK2"/>
<keyword evidence="7" id="KW-0081">Bacteriolytic enzyme</keyword>
<feature type="chain" id="PRO_5040803424" description="Lysozyme" evidence="13">
    <location>
        <begin position="24"/>
        <end position="272"/>
    </location>
</feature>
<evidence type="ECO:0000256" key="9">
    <source>
        <dbReference type="ARBA" id="ARBA00023157"/>
    </source>
</evidence>
<evidence type="ECO:0000256" key="4">
    <source>
        <dbReference type="ARBA" id="ARBA00012732"/>
    </source>
</evidence>
<evidence type="ECO:0000256" key="7">
    <source>
        <dbReference type="ARBA" id="ARBA00022638"/>
    </source>
</evidence>
<dbReference type="Proteomes" id="UP001141259">
    <property type="component" value="Unassembled WGS sequence"/>
</dbReference>
<comment type="function">
    <text evidence="11">This enzyme has both lysozyme (acetylmuramidase) and diacetylmuramidase activities.</text>
</comment>
<evidence type="ECO:0000256" key="8">
    <source>
        <dbReference type="ARBA" id="ARBA00022801"/>
    </source>
</evidence>
<keyword evidence="13" id="KW-0732">Signal</keyword>
<comment type="caution">
    <text evidence="14">The sequence shown here is derived from an EMBL/GenBank/DDBJ whole genome shotgun (WGS) entry which is preliminary data.</text>
</comment>
<keyword evidence="5" id="KW-0964">Secreted</keyword>
<feature type="signal peptide" evidence="13">
    <location>
        <begin position="1"/>
        <end position="23"/>
    </location>
</feature>
<comment type="similarity">
    <text evidence="3 12">Belongs to the glycosyl hydrolase 25 family.</text>
</comment>
<evidence type="ECO:0000256" key="2">
    <source>
        <dbReference type="ARBA" id="ARBA00004613"/>
    </source>
</evidence>
<dbReference type="InterPro" id="IPR008270">
    <property type="entry name" value="Glyco_hydro_25_AS"/>
</dbReference>
<dbReference type="InterPro" id="IPR018077">
    <property type="entry name" value="Glyco_hydro_fam25_subgr"/>
</dbReference>
<evidence type="ECO:0000256" key="6">
    <source>
        <dbReference type="ARBA" id="ARBA00022529"/>
    </source>
</evidence>
<dbReference type="FunFam" id="3.20.20.80:FF:000060">
    <property type="entry name" value="Lysozyme M1"/>
    <property type="match status" value="1"/>
</dbReference>
<evidence type="ECO:0000256" key="5">
    <source>
        <dbReference type="ARBA" id="ARBA00022525"/>
    </source>
</evidence>
<dbReference type="EC" id="3.2.1.17" evidence="4 12"/>
<dbReference type="GO" id="GO:0003796">
    <property type="term" value="F:lysozyme activity"/>
    <property type="evidence" value="ECO:0007669"/>
    <property type="project" value="UniProtKB-EC"/>
</dbReference>
<evidence type="ECO:0000313" key="14">
    <source>
        <dbReference type="EMBL" id="MCS7480881.1"/>
    </source>
</evidence>
<evidence type="ECO:0000256" key="11">
    <source>
        <dbReference type="ARBA" id="ARBA00055588"/>
    </source>
</evidence>
<evidence type="ECO:0000256" key="10">
    <source>
        <dbReference type="ARBA" id="ARBA00023295"/>
    </source>
</evidence>
<dbReference type="GO" id="GO:0031640">
    <property type="term" value="P:killing of cells of another organism"/>
    <property type="evidence" value="ECO:0007669"/>
    <property type="project" value="UniProtKB-KW"/>
</dbReference>
<dbReference type="GO" id="GO:0042742">
    <property type="term" value="P:defense response to bacterium"/>
    <property type="evidence" value="ECO:0007669"/>
    <property type="project" value="UniProtKB-KW"/>
</dbReference>
<dbReference type="InterPro" id="IPR002053">
    <property type="entry name" value="Glyco_hydro_25"/>
</dbReference>
<evidence type="ECO:0000256" key="12">
    <source>
        <dbReference type="RuleBase" id="RU361176"/>
    </source>
</evidence>
<dbReference type="Gene3D" id="3.20.20.80">
    <property type="entry name" value="Glycosidases"/>
    <property type="match status" value="1"/>
</dbReference>
<evidence type="ECO:0000313" key="15">
    <source>
        <dbReference type="Proteomes" id="UP001141259"/>
    </source>
</evidence>
<dbReference type="SMART" id="SM00641">
    <property type="entry name" value="Glyco_25"/>
    <property type="match status" value="1"/>
</dbReference>
<keyword evidence="10 12" id="KW-0326">Glycosidase</keyword>
<evidence type="ECO:0000256" key="13">
    <source>
        <dbReference type="SAM" id="SignalP"/>
    </source>
</evidence>
<dbReference type="GO" id="GO:0016052">
    <property type="term" value="P:carbohydrate catabolic process"/>
    <property type="evidence" value="ECO:0007669"/>
    <property type="project" value="TreeGrafter"/>
</dbReference>
<dbReference type="EMBL" id="JANYMP010000015">
    <property type="protein sequence ID" value="MCS7480881.1"/>
    <property type="molecule type" value="Genomic_DNA"/>
</dbReference>
<organism evidence="14 15">
    <name type="scientific">Umezawaea endophytica</name>
    <dbReference type="NCBI Taxonomy" id="1654476"/>
    <lineage>
        <taxon>Bacteria</taxon>
        <taxon>Bacillati</taxon>
        <taxon>Actinomycetota</taxon>
        <taxon>Actinomycetes</taxon>
        <taxon>Pseudonocardiales</taxon>
        <taxon>Pseudonocardiaceae</taxon>
        <taxon>Umezawaea</taxon>
    </lineage>
</organism>
<keyword evidence="9" id="KW-1015">Disulfide bond</keyword>
<dbReference type="PROSITE" id="PS51904">
    <property type="entry name" value="GLYCOSYL_HYDROL_F25_2"/>
    <property type="match status" value="1"/>
</dbReference>
<dbReference type="GO" id="GO:0016998">
    <property type="term" value="P:cell wall macromolecule catabolic process"/>
    <property type="evidence" value="ECO:0007669"/>
    <property type="project" value="InterPro"/>
</dbReference>
<sequence length="272" mass="29747">MRSRLRAWTARLGVITAAAGALAAAPAPSTTAAPLPEGSAEHFAGSQIAKHEGTTRTARSLAPFGEVPGMDVSSHQGDVDWEQSWADGARFAYVKATEGTGYRNPKFTQQYNGSYDIGMVRGAYHFALPDRSGGTEQADFFVSNGGGWSVDGKTLPGAMDMEYNPYGETCYGLDQAAMTRWVLDFSNRVLERTQRYPTIYTSTSWWNRCVGGTVHFGLTNPLWVAHYAEELGPLPVGWDYQTIWQWEAAGLFPGDQNLFNGDADQLVRLVMG</sequence>
<protein>
    <recommendedName>
        <fullName evidence="4 12">Lysozyme</fullName>
        <ecNumber evidence="4 12">3.2.1.17</ecNumber>
    </recommendedName>
</protein>
<dbReference type="PROSITE" id="PS00953">
    <property type="entry name" value="GLYCOSYL_HYDROL_F25_1"/>
    <property type="match status" value="1"/>
</dbReference>
<evidence type="ECO:0000256" key="1">
    <source>
        <dbReference type="ARBA" id="ARBA00000632"/>
    </source>
</evidence>
<dbReference type="PANTHER" id="PTHR34135">
    <property type="entry name" value="LYSOZYME"/>
    <property type="match status" value="1"/>
</dbReference>
<evidence type="ECO:0000256" key="3">
    <source>
        <dbReference type="ARBA" id="ARBA00010646"/>
    </source>
</evidence>
<accession>A0A9X2VQK2</accession>
<keyword evidence="6" id="KW-0929">Antimicrobial</keyword>
<comment type="catalytic activity">
    <reaction evidence="1 12">
        <text>Hydrolysis of (1-&gt;4)-beta-linkages between N-acetylmuramic acid and N-acetyl-D-glucosamine residues in a peptidoglycan and between N-acetyl-D-glucosamine residues in chitodextrins.</text>
        <dbReference type="EC" id="3.2.1.17"/>
    </reaction>
</comment>
<keyword evidence="15" id="KW-1185">Reference proteome</keyword>
<dbReference type="InterPro" id="IPR017853">
    <property type="entry name" value="GH"/>
</dbReference>
<dbReference type="SUPFAM" id="SSF51445">
    <property type="entry name" value="(Trans)glycosidases"/>
    <property type="match status" value="1"/>
</dbReference>
<dbReference type="GO" id="GO:0005576">
    <property type="term" value="C:extracellular region"/>
    <property type="evidence" value="ECO:0007669"/>
    <property type="project" value="UniProtKB-SubCell"/>
</dbReference>
<proteinExistence type="inferred from homology"/>
<dbReference type="GO" id="GO:0009253">
    <property type="term" value="P:peptidoglycan catabolic process"/>
    <property type="evidence" value="ECO:0007669"/>
    <property type="project" value="InterPro"/>
</dbReference>